<dbReference type="STRING" id="1324350.AOY20_08915"/>
<evidence type="ECO:0000313" key="8">
    <source>
        <dbReference type="Proteomes" id="UP000064939"/>
    </source>
</evidence>
<dbReference type="KEGG" id="aei:AOY20_08915"/>
<feature type="signal peptide" evidence="5">
    <location>
        <begin position="1"/>
        <end position="23"/>
    </location>
</feature>
<reference evidence="7 8" key="1">
    <citation type="journal article" date="2015" name="Int. J. Syst. Evol. Microbiol.">
        <title>Acinetobacter equi sp. nov. isolated from horse faeces.</title>
        <authorList>
            <person name="Poppel M.T."/>
            <person name="Skiebe E."/>
            <person name="Laue M."/>
            <person name="Bergmann H."/>
            <person name="Ebersberger I."/>
            <person name="Garn T."/>
            <person name="Fruth A."/>
            <person name="Baumgardt S."/>
            <person name="Busse H.J."/>
            <person name="Wilharm G."/>
        </authorList>
    </citation>
    <scope>NUCLEOTIDE SEQUENCE [LARGE SCALE GENOMIC DNA]</scope>
    <source>
        <strain evidence="7 8">114</strain>
    </source>
</reference>
<dbReference type="OrthoDB" id="6522787at2"/>
<sequence length="180" mass="18910">MKKLMNFFVSSGIIFLISHSSNAANSSIGNIVFKGKILNAACNISIDGKVDSEVKLGQWPTSTFKMVGDTSIPQPFNIVVTDCLPGSFSFNFTGLSDSINSNLLQVSGAKGVGIAIANADSLTNVVKINTNTGMQSNALLTIADNATGGTLPLQAYYQSTLEQVEAGEANATVRVTVQQK</sequence>
<dbReference type="Proteomes" id="UP000064939">
    <property type="component" value="Chromosome"/>
</dbReference>
<evidence type="ECO:0000256" key="1">
    <source>
        <dbReference type="ARBA" id="ARBA00004561"/>
    </source>
</evidence>
<dbReference type="EMBL" id="CP012808">
    <property type="protein sequence ID" value="ALH95638.1"/>
    <property type="molecule type" value="Genomic_DNA"/>
</dbReference>
<gene>
    <name evidence="7" type="ORF">AOY20_08915</name>
</gene>
<accession>A0A0N9W3M6</accession>
<comment type="subcellular location">
    <subcellularLocation>
        <location evidence="1">Fimbrium</location>
    </subcellularLocation>
</comment>
<comment type="similarity">
    <text evidence="2">Belongs to the fimbrial protein family.</text>
</comment>
<dbReference type="InterPro" id="IPR050263">
    <property type="entry name" value="Bact_Fimbrial_Adh_Pro"/>
</dbReference>
<keyword evidence="4" id="KW-0281">Fimbrium</keyword>
<protein>
    <recommendedName>
        <fullName evidence="6">Fimbrial-type adhesion domain-containing protein</fullName>
    </recommendedName>
</protein>
<dbReference type="GO" id="GO:0043709">
    <property type="term" value="P:cell adhesion involved in single-species biofilm formation"/>
    <property type="evidence" value="ECO:0007669"/>
    <property type="project" value="TreeGrafter"/>
</dbReference>
<dbReference type="Gene3D" id="2.60.40.1090">
    <property type="entry name" value="Fimbrial-type adhesion domain"/>
    <property type="match status" value="1"/>
</dbReference>
<evidence type="ECO:0000256" key="2">
    <source>
        <dbReference type="ARBA" id="ARBA00006671"/>
    </source>
</evidence>
<name>A0A0N9W3M6_9GAMM</name>
<dbReference type="RefSeq" id="WP_054581529.1">
    <property type="nucleotide sequence ID" value="NZ_CP012808.1"/>
</dbReference>
<proteinExistence type="inferred from homology"/>
<evidence type="ECO:0000313" key="7">
    <source>
        <dbReference type="EMBL" id="ALH95638.1"/>
    </source>
</evidence>
<dbReference type="GO" id="GO:0009289">
    <property type="term" value="C:pilus"/>
    <property type="evidence" value="ECO:0007669"/>
    <property type="project" value="UniProtKB-SubCell"/>
</dbReference>
<feature type="chain" id="PRO_5006039814" description="Fimbrial-type adhesion domain-containing protein" evidence="5">
    <location>
        <begin position="24"/>
        <end position="180"/>
    </location>
</feature>
<dbReference type="PANTHER" id="PTHR33420:SF3">
    <property type="entry name" value="FIMBRIAL SUBUNIT ELFA"/>
    <property type="match status" value="1"/>
</dbReference>
<evidence type="ECO:0000256" key="3">
    <source>
        <dbReference type="ARBA" id="ARBA00022729"/>
    </source>
</evidence>
<evidence type="ECO:0000256" key="5">
    <source>
        <dbReference type="SAM" id="SignalP"/>
    </source>
</evidence>
<evidence type="ECO:0000259" key="6">
    <source>
        <dbReference type="Pfam" id="PF00419"/>
    </source>
</evidence>
<feature type="domain" description="Fimbrial-type adhesion" evidence="6">
    <location>
        <begin position="31"/>
        <end position="178"/>
    </location>
</feature>
<dbReference type="PANTHER" id="PTHR33420">
    <property type="entry name" value="FIMBRIAL SUBUNIT ELFA-RELATED"/>
    <property type="match status" value="1"/>
</dbReference>
<dbReference type="InterPro" id="IPR008966">
    <property type="entry name" value="Adhesion_dom_sf"/>
</dbReference>
<dbReference type="Pfam" id="PF00419">
    <property type="entry name" value="Fimbrial"/>
    <property type="match status" value="1"/>
</dbReference>
<dbReference type="SUPFAM" id="SSF49401">
    <property type="entry name" value="Bacterial adhesins"/>
    <property type="match status" value="1"/>
</dbReference>
<dbReference type="InterPro" id="IPR000259">
    <property type="entry name" value="Adhesion_dom_fimbrial"/>
</dbReference>
<keyword evidence="8" id="KW-1185">Reference proteome</keyword>
<evidence type="ECO:0000256" key="4">
    <source>
        <dbReference type="ARBA" id="ARBA00023263"/>
    </source>
</evidence>
<dbReference type="InterPro" id="IPR036937">
    <property type="entry name" value="Adhesion_dom_fimbrial_sf"/>
</dbReference>
<organism evidence="7 8">
    <name type="scientific">Acinetobacter equi</name>
    <dbReference type="NCBI Taxonomy" id="1324350"/>
    <lineage>
        <taxon>Bacteria</taxon>
        <taxon>Pseudomonadati</taxon>
        <taxon>Pseudomonadota</taxon>
        <taxon>Gammaproteobacteria</taxon>
        <taxon>Moraxellales</taxon>
        <taxon>Moraxellaceae</taxon>
        <taxon>Acinetobacter</taxon>
    </lineage>
</organism>
<dbReference type="AlphaFoldDB" id="A0A0N9W3M6"/>
<keyword evidence="3 5" id="KW-0732">Signal</keyword>